<comment type="caution">
    <text evidence="9">The sequence shown here is derived from an EMBL/GenBank/DDBJ whole genome shotgun (WGS) entry which is preliminary data.</text>
</comment>
<dbReference type="SUPFAM" id="SSF103481">
    <property type="entry name" value="Multidrug resistance efflux transporter EmrE"/>
    <property type="match status" value="1"/>
</dbReference>
<feature type="transmembrane region" description="Helical" evidence="8">
    <location>
        <begin position="30"/>
        <end position="51"/>
    </location>
</feature>
<evidence type="ECO:0000256" key="4">
    <source>
        <dbReference type="ARBA" id="ARBA00022692"/>
    </source>
</evidence>
<dbReference type="InterPro" id="IPR037185">
    <property type="entry name" value="EmrE-like"/>
</dbReference>
<dbReference type="FunFam" id="1.10.3730.20:FF:000001">
    <property type="entry name" value="Quaternary ammonium compound resistance transporter SugE"/>
    <property type="match status" value="1"/>
</dbReference>
<dbReference type="EMBL" id="JACJVR010000050">
    <property type="protein sequence ID" value="MBB6692242.1"/>
    <property type="molecule type" value="Genomic_DNA"/>
</dbReference>
<comment type="similarity">
    <text evidence="7">Belongs to the drug/metabolite transporter (DMT) superfamily. Small multidrug resistance (SMR) (TC 2.A.7.1) family.</text>
</comment>
<reference evidence="9 10" key="1">
    <citation type="submission" date="2020-08" db="EMBL/GenBank/DDBJ databases">
        <title>Cohnella phylogeny.</title>
        <authorList>
            <person name="Dunlap C."/>
        </authorList>
    </citation>
    <scope>NUCLEOTIDE SEQUENCE [LARGE SCALE GENOMIC DNA]</scope>
    <source>
        <strain evidence="9 10">DSM 25239</strain>
    </source>
</reference>
<keyword evidence="4 7" id="KW-0812">Transmembrane</keyword>
<comment type="subcellular location">
    <subcellularLocation>
        <location evidence="1 7">Cell membrane</location>
        <topology evidence="1 7">Multi-pass membrane protein</topology>
    </subcellularLocation>
</comment>
<keyword evidence="2" id="KW-0813">Transport</keyword>
<dbReference type="GO" id="GO:0005886">
    <property type="term" value="C:plasma membrane"/>
    <property type="evidence" value="ECO:0007669"/>
    <property type="project" value="UniProtKB-SubCell"/>
</dbReference>
<dbReference type="PANTHER" id="PTHR30561:SF0">
    <property type="entry name" value="GUANIDINIUM EXPORTER"/>
    <property type="match status" value="1"/>
</dbReference>
<evidence type="ECO:0000256" key="7">
    <source>
        <dbReference type="RuleBase" id="RU003942"/>
    </source>
</evidence>
<evidence type="ECO:0000256" key="2">
    <source>
        <dbReference type="ARBA" id="ARBA00022448"/>
    </source>
</evidence>
<dbReference type="Pfam" id="PF00893">
    <property type="entry name" value="Multi_Drug_Res"/>
    <property type="match status" value="1"/>
</dbReference>
<dbReference type="GO" id="GO:0022857">
    <property type="term" value="F:transmembrane transporter activity"/>
    <property type="evidence" value="ECO:0007669"/>
    <property type="project" value="InterPro"/>
</dbReference>
<dbReference type="PANTHER" id="PTHR30561">
    <property type="entry name" value="SMR FAMILY PROTON-DEPENDENT DRUG EFFLUX TRANSPORTER SUGE"/>
    <property type="match status" value="1"/>
</dbReference>
<dbReference type="InterPro" id="IPR045324">
    <property type="entry name" value="Small_multidrug_res"/>
</dbReference>
<evidence type="ECO:0000256" key="5">
    <source>
        <dbReference type="ARBA" id="ARBA00022989"/>
    </source>
</evidence>
<evidence type="ECO:0000256" key="8">
    <source>
        <dbReference type="SAM" id="Phobius"/>
    </source>
</evidence>
<dbReference type="AlphaFoldDB" id="A0A841TYR7"/>
<protein>
    <submittedName>
        <fullName evidence="9">Multidrug efflux SMR transporter</fullName>
    </submittedName>
</protein>
<sequence>MMEWIILILAGLGEVVGVMGLNLWNARRNAASLALLAAGFAASFLLLSLAMRDISMGTAYAIWTGIGTVGATLVGMLVYGESRQWRRIFFLALVVGSAVGLKFVGEG</sequence>
<name>A0A841TYR7_9BACL</name>
<keyword evidence="3" id="KW-1003">Cell membrane</keyword>
<dbReference type="InterPro" id="IPR000390">
    <property type="entry name" value="Small_drug/metabolite_transptr"/>
</dbReference>
<proteinExistence type="inferred from homology"/>
<evidence type="ECO:0000256" key="1">
    <source>
        <dbReference type="ARBA" id="ARBA00004651"/>
    </source>
</evidence>
<keyword evidence="5 8" id="KW-1133">Transmembrane helix</keyword>
<evidence type="ECO:0000256" key="6">
    <source>
        <dbReference type="ARBA" id="ARBA00023136"/>
    </source>
</evidence>
<feature type="transmembrane region" description="Helical" evidence="8">
    <location>
        <begin position="58"/>
        <end position="79"/>
    </location>
</feature>
<organism evidence="9 10">
    <name type="scientific">Cohnella xylanilytica</name>
    <dbReference type="NCBI Taxonomy" id="557555"/>
    <lineage>
        <taxon>Bacteria</taxon>
        <taxon>Bacillati</taxon>
        <taxon>Bacillota</taxon>
        <taxon>Bacilli</taxon>
        <taxon>Bacillales</taxon>
        <taxon>Paenibacillaceae</taxon>
        <taxon>Cohnella</taxon>
    </lineage>
</organism>
<gene>
    <name evidence="9" type="ORF">H7B90_12595</name>
</gene>
<evidence type="ECO:0000313" key="9">
    <source>
        <dbReference type="EMBL" id="MBB6692242.1"/>
    </source>
</evidence>
<feature type="transmembrane region" description="Helical" evidence="8">
    <location>
        <begin position="85"/>
        <end position="104"/>
    </location>
</feature>
<dbReference type="Gene3D" id="1.10.3730.20">
    <property type="match status" value="1"/>
</dbReference>
<accession>A0A841TYR7</accession>
<keyword evidence="10" id="KW-1185">Reference proteome</keyword>
<evidence type="ECO:0000313" key="10">
    <source>
        <dbReference type="Proteomes" id="UP000553776"/>
    </source>
</evidence>
<evidence type="ECO:0000256" key="3">
    <source>
        <dbReference type="ARBA" id="ARBA00022475"/>
    </source>
</evidence>
<keyword evidence="6 8" id="KW-0472">Membrane</keyword>
<dbReference type="Proteomes" id="UP000553776">
    <property type="component" value="Unassembled WGS sequence"/>
</dbReference>